<feature type="compositionally biased region" description="Basic residues" evidence="1">
    <location>
        <begin position="1"/>
        <end position="12"/>
    </location>
</feature>
<proteinExistence type="predicted"/>
<evidence type="ECO:0000313" key="3">
    <source>
        <dbReference type="RefSeq" id="XP_065652910.1"/>
    </source>
</evidence>
<reference evidence="3" key="1">
    <citation type="submission" date="2025-08" db="UniProtKB">
        <authorList>
            <consortium name="RefSeq"/>
        </authorList>
    </citation>
    <scope>IDENTIFICATION</scope>
</reference>
<dbReference type="GeneID" id="136080224"/>
<organism evidence="2 3">
    <name type="scientific">Hydra vulgaris</name>
    <name type="common">Hydra</name>
    <name type="synonym">Hydra attenuata</name>
    <dbReference type="NCBI Taxonomy" id="6087"/>
    <lineage>
        <taxon>Eukaryota</taxon>
        <taxon>Metazoa</taxon>
        <taxon>Cnidaria</taxon>
        <taxon>Hydrozoa</taxon>
        <taxon>Hydroidolina</taxon>
        <taxon>Anthoathecata</taxon>
        <taxon>Aplanulata</taxon>
        <taxon>Hydridae</taxon>
        <taxon>Hydra</taxon>
    </lineage>
</organism>
<gene>
    <name evidence="3" type="primary">LOC136080224</name>
</gene>
<evidence type="ECO:0000313" key="2">
    <source>
        <dbReference type="Proteomes" id="UP001652625"/>
    </source>
</evidence>
<dbReference type="Proteomes" id="UP001652625">
    <property type="component" value="Chromosome 05"/>
</dbReference>
<feature type="region of interest" description="Disordered" evidence="1">
    <location>
        <begin position="1"/>
        <end position="29"/>
    </location>
</feature>
<dbReference type="RefSeq" id="XP_065652910.1">
    <property type="nucleotide sequence ID" value="XM_065796838.1"/>
</dbReference>
<dbReference type="PANTHER" id="PTHR46409">
    <property type="entry name" value="HTH PSQ-TYPE DOMAIN-CONTAINING PROTEIN"/>
    <property type="match status" value="1"/>
</dbReference>
<protein>
    <submittedName>
        <fullName evidence="3">Uncharacterized protein LOC136080224</fullName>
    </submittedName>
</protein>
<evidence type="ECO:0000256" key="1">
    <source>
        <dbReference type="SAM" id="MobiDB-lite"/>
    </source>
</evidence>
<name>A0ABM4BUR0_HYDVU</name>
<keyword evidence="2" id="KW-1185">Reference proteome</keyword>
<sequence length="775" mass="88645">MFSNKRKTRNCTKSKFGGTPNPLANTEPPTNRQIIQDFYFFNNTYPSYCFSVIVKLIAEKVIMIWKKVNTRLPLMSTYCVEKKVGVLLNISRLINRRKCKVLTEKNTSKKLDRLFDINSCTCDLKVVLCNDKNIKCSQDNCPNTHILCTCSPDKKVPVEERLYLKNQRDKSGPKGSFQLGSVDCERSRKGYLKKHKTEHKNMEQSLQQETFNLLPEIVLSESDSESVISSSSEIWESARSPSGIYNLWKFPKFAIELIRNDIGSLIGAALGNALLLDLSGLFNDPAIISSLVLDKSKIDRQKKSVKVLSDLESFENNRKFVCLGVDGKIDNETLVIREIKREDGEVVLKRSTEKEHHMTVTKELLPNLYSGEYLTHKVLPLVRATGKKQVQCLYEVLEEYDSLNTLKAVLADNTSTNTGHKAGMVVELEKKLGQKLQTIGCNFHQNELPFRSLFKKIDGVTNSLNHFAGPLGKMANINNELNLVVHFGVIKSPIIVLEKEILDDLSSDQRLLYEYCIAIATGNRSVKYSSWKIGPLNHSRWLTLAIRLMSLYVRVLVPDSKLIILVTYIVQVYVPTWFLHKKSNKLHEAPSIIYFMINQIKLQGKEVQDICLANLRFNTFCLLSENILYSMLKSEEIYIRSIAMQRLLDIRNRKKDGQVINRINKIPEINIDAHIWYELINIFDEDIDEPATTQDTTDEEIVEKLLSGEKIDLPGLPSHSQSVERSVQLVSMASRTVFGKEARHKHILAKILSKKHRKSFMSKRYYGETYDDIFC</sequence>
<dbReference type="PANTHER" id="PTHR46409:SF1">
    <property type="entry name" value="HTH PSQ-TYPE DOMAIN-CONTAINING PROTEIN"/>
    <property type="match status" value="1"/>
</dbReference>
<accession>A0ABM4BUR0</accession>